<accession>A0A5C3FCH7</accession>
<keyword evidence="3" id="KW-1185">Reference proteome</keyword>
<gene>
    <name evidence="2" type="ORF">PSFLO_07541</name>
</gene>
<evidence type="ECO:0000256" key="1">
    <source>
        <dbReference type="SAM" id="SignalP"/>
    </source>
</evidence>
<dbReference type="PANTHER" id="PTHR48100">
    <property type="entry name" value="BROAD-SPECIFICITY PHOSPHATASE YOR283W-RELATED"/>
    <property type="match status" value="1"/>
</dbReference>
<dbReference type="InterPro" id="IPR029033">
    <property type="entry name" value="His_PPase_superfam"/>
</dbReference>
<protein>
    <submittedName>
        <fullName evidence="2">Related to PMU1 - putative phosphomutase</fullName>
    </submittedName>
</protein>
<organism evidence="2 3">
    <name type="scientific">Pseudozyma flocculosa</name>
    <dbReference type="NCBI Taxonomy" id="84751"/>
    <lineage>
        <taxon>Eukaryota</taxon>
        <taxon>Fungi</taxon>
        <taxon>Dikarya</taxon>
        <taxon>Basidiomycota</taxon>
        <taxon>Ustilaginomycotina</taxon>
        <taxon>Ustilaginomycetes</taxon>
        <taxon>Ustilaginales</taxon>
        <taxon>Ustilaginaceae</taxon>
        <taxon>Pseudozyma</taxon>
    </lineage>
</organism>
<dbReference type="OrthoDB" id="496981at2759"/>
<dbReference type="Gene3D" id="3.40.50.1240">
    <property type="entry name" value="Phosphoglycerate mutase-like"/>
    <property type="match status" value="1"/>
</dbReference>
<feature type="signal peptide" evidence="1">
    <location>
        <begin position="1"/>
        <end position="18"/>
    </location>
</feature>
<keyword evidence="1" id="KW-0732">Signal</keyword>
<dbReference type="PANTHER" id="PTHR48100:SF1">
    <property type="entry name" value="HISTIDINE PHOSPHATASE FAMILY PROTEIN-RELATED"/>
    <property type="match status" value="1"/>
</dbReference>
<dbReference type="SUPFAM" id="SSF53254">
    <property type="entry name" value="Phosphoglycerate mutase-like"/>
    <property type="match status" value="1"/>
</dbReference>
<evidence type="ECO:0000313" key="3">
    <source>
        <dbReference type="Proteomes" id="UP000323386"/>
    </source>
</evidence>
<sequence length="323" mass="35630">MQLHLTPTFLSLVTFVLAASGSPLTSRSPPRSWKFSTVPDFFIYDAAAAGSSLPAIDGNFGLAPNVTWASLRSKLDELNRAGGGDGSAYKLVYAGRHGEGYHNVAEAYYGTAAWDEHWSKLNGNGTSTWGPDALLTPTGIDQARSVHAAWLAILSRPSEQDRAPLPRSLYSSPMTRSTKTLEITYAGILFDGPNHKDDEKIKGTKRVKPVIKEGFREVYGEHTCDKRRTKSEIHKIVPEFRFEHGFAKDDELWTTERETNDHVDERIQATLAQVWNDDDHDVIGITSHSGVMQSLFRVTGHSRIKPATGAFIPLVIRGTPVDA</sequence>
<name>A0A5C3FCH7_9BASI</name>
<dbReference type="CDD" id="cd07040">
    <property type="entry name" value="HP"/>
    <property type="match status" value="1"/>
</dbReference>
<feature type="chain" id="PRO_5022755867" evidence="1">
    <location>
        <begin position="19"/>
        <end position="323"/>
    </location>
</feature>
<dbReference type="AlphaFoldDB" id="A0A5C3FCH7"/>
<dbReference type="GO" id="GO:0016791">
    <property type="term" value="F:phosphatase activity"/>
    <property type="evidence" value="ECO:0007669"/>
    <property type="project" value="TreeGrafter"/>
</dbReference>
<dbReference type="GO" id="GO:0005737">
    <property type="term" value="C:cytoplasm"/>
    <property type="evidence" value="ECO:0007669"/>
    <property type="project" value="TreeGrafter"/>
</dbReference>
<dbReference type="EMBL" id="OOIP01000036">
    <property type="protein sequence ID" value="SPO42058.1"/>
    <property type="molecule type" value="Genomic_DNA"/>
</dbReference>
<reference evidence="2 3" key="1">
    <citation type="submission" date="2018-03" db="EMBL/GenBank/DDBJ databases">
        <authorList>
            <person name="Guldener U."/>
        </authorList>
    </citation>
    <scope>NUCLEOTIDE SEQUENCE [LARGE SCALE GENOMIC DNA]</scope>
    <source>
        <strain evidence="2 3">DAOM196992</strain>
    </source>
</reference>
<dbReference type="InterPro" id="IPR050275">
    <property type="entry name" value="PGM_Phosphatase"/>
</dbReference>
<dbReference type="Proteomes" id="UP000323386">
    <property type="component" value="Unassembled WGS sequence"/>
</dbReference>
<evidence type="ECO:0000313" key="2">
    <source>
        <dbReference type="EMBL" id="SPO42058.1"/>
    </source>
</evidence>
<proteinExistence type="predicted"/>